<dbReference type="InterPro" id="IPR038359">
    <property type="entry name" value="Connexin_N_sf"/>
</dbReference>
<reference evidence="9" key="1">
    <citation type="submission" date="2025-08" db="UniProtKB">
        <authorList>
            <consortium name="RefSeq"/>
        </authorList>
    </citation>
    <scope>IDENTIFICATION</scope>
</reference>
<dbReference type="OrthoDB" id="9045030at2759"/>
<dbReference type="Proteomes" id="UP000515159">
    <property type="component" value="Chromosome 5"/>
</dbReference>
<keyword evidence="3 6" id="KW-0812">Transmembrane</keyword>
<proteinExistence type="predicted"/>
<evidence type="ECO:0000256" key="4">
    <source>
        <dbReference type="ARBA" id="ARBA00022989"/>
    </source>
</evidence>
<evidence type="ECO:0000256" key="3">
    <source>
        <dbReference type="ARBA" id="ARBA00022692"/>
    </source>
</evidence>
<accession>A0A6P8QTV0</accession>
<dbReference type="InParanoid" id="A0A6P8QTV0"/>
<dbReference type="GeneID" id="117361021"/>
<dbReference type="GO" id="GO:0005922">
    <property type="term" value="C:connexin complex"/>
    <property type="evidence" value="ECO:0007669"/>
    <property type="project" value="InterPro"/>
</dbReference>
<feature type="transmembrane region" description="Helical" evidence="6">
    <location>
        <begin position="21"/>
        <end position="40"/>
    </location>
</feature>
<dbReference type="InterPro" id="IPR000500">
    <property type="entry name" value="Connexin"/>
</dbReference>
<evidence type="ECO:0000256" key="6">
    <source>
        <dbReference type="SAM" id="Phobius"/>
    </source>
</evidence>
<keyword evidence="4 6" id="KW-1133">Transmembrane helix</keyword>
<sequence>MAMVTGLIPILRTAIEATTDYNGRTMWFGFLAIRLLTLYVSEMPWSKLDLDFQCNGNISEFCRKSCFNQHFDVPVVALWNFTYIVFIISVLLMELFAAQLRHNLIKAQVKQELLGPFIEGEQTNLTGVKGHDLVQKDIMVDFHQQKKLLYLYLLCILLRLMIELGFLYILIYWHLPKVNEAPINCNTLLCPGPFPCLVRASVEKRMSIYMLSTISVGIISTCFVFGFYSICHYLVRGRRHPRNTKK</sequence>
<dbReference type="InterPro" id="IPR013092">
    <property type="entry name" value="Connexin_N"/>
</dbReference>
<dbReference type="PANTHER" id="PTHR11984">
    <property type="entry name" value="CONNEXIN"/>
    <property type="match status" value="1"/>
</dbReference>
<dbReference type="Gene3D" id="1.20.1440.80">
    <property type="entry name" value="Gap junction channel protein cysteine-rich domain"/>
    <property type="match status" value="1"/>
</dbReference>
<feature type="transmembrane region" description="Helical" evidence="6">
    <location>
        <begin position="77"/>
        <end position="97"/>
    </location>
</feature>
<dbReference type="KEGG" id="gsh:117361021"/>
<gene>
    <name evidence="9" type="primary">LOC117361021</name>
</gene>
<dbReference type="Pfam" id="PF00029">
    <property type="entry name" value="Connexin"/>
    <property type="match status" value="1"/>
</dbReference>
<evidence type="ECO:0000256" key="1">
    <source>
        <dbReference type="ARBA" id="ARBA00004651"/>
    </source>
</evidence>
<evidence type="ECO:0000256" key="5">
    <source>
        <dbReference type="ARBA" id="ARBA00023136"/>
    </source>
</evidence>
<keyword evidence="5 6" id="KW-0472">Membrane</keyword>
<evidence type="ECO:0000313" key="9">
    <source>
        <dbReference type="RefSeq" id="XP_033801682.1"/>
    </source>
</evidence>
<keyword evidence="2" id="KW-1003">Cell membrane</keyword>
<evidence type="ECO:0000259" key="7">
    <source>
        <dbReference type="Pfam" id="PF00029"/>
    </source>
</evidence>
<feature type="transmembrane region" description="Helical" evidence="6">
    <location>
        <begin position="149"/>
        <end position="173"/>
    </location>
</feature>
<evidence type="ECO:0000256" key="2">
    <source>
        <dbReference type="ARBA" id="ARBA00022475"/>
    </source>
</evidence>
<comment type="subcellular location">
    <subcellularLocation>
        <location evidence="1">Cell membrane</location>
        <topology evidence="1">Multi-pass membrane protein</topology>
    </subcellularLocation>
</comment>
<name>A0A6P8QTV0_GEOSA</name>
<feature type="transmembrane region" description="Helical" evidence="6">
    <location>
        <begin position="208"/>
        <end position="235"/>
    </location>
</feature>
<dbReference type="PANTHER" id="PTHR11984:SF20">
    <property type="entry name" value="GAP JUNCTION BETA-1 PROTEIN"/>
    <property type="match status" value="1"/>
</dbReference>
<keyword evidence="8" id="KW-1185">Reference proteome</keyword>
<dbReference type="GO" id="GO:0007267">
    <property type="term" value="P:cell-cell signaling"/>
    <property type="evidence" value="ECO:0007669"/>
    <property type="project" value="TreeGrafter"/>
</dbReference>
<evidence type="ECO:0000313" key="8">
    <source>
        <dbReference type="Proteomes" id="UP000515159"/>
    </source>
</evidence>
<organism evidence="8 9">
    <name type="scientific">Geotrypetes seraphini</name>
    <name type="common">Gaboon caecilian</name>
    <name type="synonym">Caecilia seraphini</name>
    <dbReference type="NCBI Taxonomy" id="260995"/>
    <lineage>
        <taxon>Eukaryota</taxon>
        <taxon>Metazoa</taxon>
        <taxon>Chordata</taxon>
        <taxon>Craniata</taxon>
        <taxon>Vertebrata</taxon>
        <taxon>Euteleostomi</taxon>
        <taxon>Amphibia</taxon>
        <taxon>Gymnophiona</taxon>
        <taxon>Geotrypetes</taxon>
    </lineage>
</organism>
<feature type="domain" description="Connexin N-terminal" evidence="7">
    <location>
        <begin position="14"/>
        <end position="228"/>
    </location>
</feature>
<protein>
    <submittedName>
        <fullName evidence="9">Gap junction beta-3 protein-like</fullName>
    </submittedName>
</protein>
<dbReference type="GO" id="GO:0005243">
    <property type="term" value="F:gap junction channel activity"/>
    <property type="evidence" value="ECO:0007669"/>
    <property type="project" value="TreeGrafter"/>
</dbReference>
<dbReference type="RefSeq" id="XP_033801682.1">
    <property type="nucleotide sequence ID" value="XM_033945791.1"/>
</dbReference>
<dbReference type="AlphaFoldDB" id="A0A6P8QTV0"/>